<feature type="chain" id="PRO_5032640798" evidence="2">
    <location>
        <begin position="21"/>
        <end position="258"/>
    </location>
</feature>
<accession>A0A841PR62</accession>
<dbReference type="CDD" id="cd05379">
    <property type="entry name" value="CAP_bacterial"/>
    <property type="match status" value="1"/>
</dbReference>
<dbReference type="InterPro" id="IPR035940">
    <property type="entry name" value="CAP_sf"/>
</dbReference>
<dbReference type="NCBIfam" id="TIGR02909">
    <property type="entry name" value="spore_YkwD"/>
    <property type="match status" value="1"/>
</dbReference>
<evidence type="ECO:0000259" key="3">
    <source>
        <dbReference type="Pfam" id="PF00188"/>
    </source>
</evidence>
<proteinExistence type="predicted"/>
<organism evidence="4 5">
    <name type="scientific">Geomicrobium halophilum</name>
    <dbReference type="NCBI Taxonomy" id="549000"/>
    <lineage>
        <taxon>Bacteria</taxon>
        <taxon>Bacillati</taxon>
        <taxon>Bacillota</taxon>
        <taxon>Bacilli</taxon>
        <taxon>Bacillales</taxon>
        <taxon>Geomicrobium</taxon>
    </lineage>
</organism>
<comment type="caution">
    <text evidence="4">The sequence shown here is derived from an EMBL/GenBank/DDBJ whole genome shotgun (WGS) entry which is preliminary data.</text>
</comment>
<dbReference type="Pfam" id="PF00188">
    <property type="entry name" value="CAP"/>
    <property type="match status" value="1"/>
</dbReference>
<name>A0A841PR62_9BACL</name>
<dbReference type="InterPro" id="IPR014258">
    <property type="entry name" value="CAP_domain_YkwD-like"/>
</dbReference>
<evidence type="ECO:0000256" key="1">
    <source>
        <dbReference type="SAM" id="MobiDB-lite"/>
    </source>
</evidence>
<dbReference type="Gene3D" id="3.40.33.10">
    <property type="entry name" value="CAP"/>
    <property type="match status" value="1"/>
</dbReference>
<evidence type="ECO:0000256" key="2">
    <source>
        <dbReference type="SAM" id="SignalP"/>
    </source>
</evidence>
<feature type="region of interest" description="Disordered" evidence="1">
    <location>
        <begin position="75"/>
        <end position="134"/>
    </location>
</feature>
<dbReference type="EMBL" id="JACHHJ010000005">
    <property type="protein sequence ID" value="MBB6451259.1"/>
    <property type="molecule type" value="Genomic_DNA"/>
</dbReference>
<gene>
    <name evidence="4" type="ORF">HNR44_003253</name>
</gene>
<feature type="compositionally biased region" description="Low complexity" evidence="1">
    <location>
        <begin position="117"/>
        <end position="133"/>
    </location>
</feature>
<dbReference type="InterPro" id="IPR014044">
    <property type="entry name" value="CAP_dom"/>
</dbReference>
<feature type="domain" description="SCP" evidence="3">
    <location>
        <begin position="140"/>
        <end position="255"/>
    </location>
</feature>
<feature type="signal peptide" evidence="2">
    <location>
        <begin position="1"/>
        <end position="20"/>
    </location>
</feature>
<feature type="compositionally biased region" description="Acidic residues" evidence="1">
    <location>
        <begin position="75"/>
        <end position="84"/>
    </location>
</feature>
<dbReference type="Proteomes" id="UP000568839">
    <property type="component" value="Unassembled WGS sequence"/>
</dbReference>
<evidence type="ECO:0000313" key="5">
    <source>
        <dbReference type="Proteomes" id="UP000568839"/>
    </source>
</evidence>
<sequence>MKKYLVALSAFLLVPAGAMAQDEEDKYLEGEDTSNPLFNVQETDGNWSFETNDLESFFQKLEDRFNIEISYPEFDQAEDEEGSESEANNDGSAEEGHEHEEQQQEEGQPESEMNGASTDSDQNNDSNSEGDSSFTEEVIELTNEERTSHGLEPLEAHDELSEVATVKSEDMRDSDYFSHDSPNYGSPFDMMNEFGVDYRGAGENIAAGQQTPEQVVDGWMDSDGHRANILNDDFTHIGVGYAEGGSYGQYWTQMFLTE</sequence>
<protein>
    <submittedName>
        <fullName evidence="4">Putative YkwD family protein</fullName>
    </submittedName>
</protein>
<keyword evidence="2" id="KW-0732">Signal</keyword>
<dbReference type="PANTHER" id="PTHR31157:SF1">
    <property type="entry name" value="SCP DOMAIN-CONTAINING PROTEIN"/>
    <property type="match status" value="1"/>
</dbReference>
<dbReference type="PANTHER" id="PTHR31157">
    <property type="entry name" value="SCP DOMAIN-CONTAINING PROTEIN"/>
    <property type="match status" value="1"/>
</dbReference>
<evidence type="ECO:0000313" key="4">
    <source>
        <dbReference type="EMBL" id="MBB6451259.1"/>
    </source>
</evidence>
<dbReference type="RefSeq" id="WP_246407561.1">
    <property type="nucleotide sequence ID" value="NZ_JACHHJ010000005.1"/>
</dbReference>
<dbReference type="SUPFAM" id="SSF55797">
    <property type="entry name" value="PR-1-like"/>
    <property type="match status" value="1"/>
</dbReference>
<keyword evidence="5" id="KW-1185">Reference proteome</keyword>
<dbReference type="AlphaFoldDB" id="A0A841PR62"/>
<reference evidence="4 5" key="1">
    <citation type="submission" date="2020-08" db="EMBL/GenBank/DDBJ databases">
        <title>Genomic Encyclopedia of Type Strains, Phase IV (KMG-IV): sequencing the most valuable type-strain genomes for metagenomic binning, comparative biology and taxonomic classification.</title>
        <authorList>
            <person name="Goeker M."/>
        </authorList>
    </citation>
    <scope>NUCLEOTIDE SEQUENCE [LARGE SCALE GENOMIC DNA]</scope>
    <source>
        <strain evidence="4 5">DSM 21769</strain>
    </source>
</reference>